<feature type="domain" description="Leucine-binding protein" evidence="5">
    <location>
        <begin position="40"/>
        <end position="378"/>
    </location>
</feature>
<keyword evidence="7" id="KW-1185">Reference proteome</keyword>
<evidence type="ECO:0000256" key="3">
    <source>
        <dbReference type="ARBA" id="ARBA00022970"/>
    </source>
</evidence>
<dbReference type="Proteomes" id="UP000298781">
    <property type="component" value="Chromosome"/>
</dbReference>
<evidence type="ECO:0000256" key="1">
    <source>
        <dbReference type="ARBA" id="ARBA00010062"/>
    </source>
</evidence>
<dbReference type="InterPro" id="IPR051010">
    <property type="entry name" value="BCAA_transport"/>
</dbReference>
<keyword evidence="3" id="KW-0813">Transport</keyword>
<gene>
    <name evidence="6" type="ORF">E8M01_19925</name>
</gene>
<dbReference type="Pfam" id="PF13458">
    <property type="entry name" value="Peripla_BP_6"/>
    <property type="match status" value="1"/>
</dbReference>
<reference evidence="6 7" key="1">
    <citation type="submission" date="2019-04" db="EMBL/GenBank/DDBJ databases">
        <title>Phreatobacter aquaticus sp. nov.</title>
        <authorList>
            <person name="Choi A."/>
        </authorList>
    </citation>
    <scope>NUCLEOTIDE SEQUENCE [LARGE SCALE GENOMIC DNA]</scope>
    <source>
        <strain evidence="6 7">KCTC 52518</strain>
    </source>
</reference>
<dbReference type="InterPro" id="IPR028081">
    <property type="entry name" value="Leu-bd"/>
</dbReference>
<dbReference type="CDD" id="cd06327">
    <property type="entry name" value="PBP1_SBP-like"/>
    <property type="match status" value="1"/>
</dbReference>
<evidence type="ECO:0000313" key="6">
    <source>
        <dbReference type="EMBL" id="QCI66283.1"/>
    </source>
</evidence>
<keyword evidence="3" id="KW-0029">Amino-acid transport</keyword>
<keyword evidence="2 4" id="KW-0732">Signal</keyword>
<dbReference type="PANTHER" id="PTHR30483:SF6">
    <property type="entry name" value="PERIPLASMIC BINDING PROTEIN OF ABC TRANSPORTER FOR NATURAL AMINO ACIDS"/>
    <property type="match status" value="1"/>
</dbReference>
<comment type="similarity">
    <text evidence="1">Belongs to the leucine-binding protein family.</text>
</comment>
<sequence length="414" mass="43576">MHRVERAVRFSRRIGVLLAAAAAIVPFATARAQAPQPFIIGVSGDQSGPYIDVTGPGQVLAAELAVADFGGQVLGRPIVIRSADDQNRPDIASANARRWFDVDRAEVIVGGGNSTTAFAVLNAARQAGRSFLVVGAGNPDFAGKECSAVSTQWAYDTHAQAVATGVYLSRGVGVGSWFFITADYAFGHALERDTGRVVAAAGGRVAGSVRAPLGTADFSSFLLQAQGSRAGVIALALAGQDLINAIKQAGEFGLVGGAGGQRLAGLSLLSNDVVGIGLAAAEGLVASESFYWDRTEETRAWTRRFNARLPGKIPNMVHAATYSAVLHYLRAVQAAGTVEARTVNAKMKELPVNDFNNADVRIRQDGRVLNPMYILRVKSPRASTGPFDVQEVLATLPAEQVFRTAEEAGCRLSN</sequence>
<dbReference type="OrthoDB" id="435355at2"/>
<dbReference type="GO" id="GO:0006865">
    <property type="term" value="P:amino acid transport"/>
    <property type="evidence" value="ECO:0007669"/>
    <property type="project" value="UniProtKB-KW"/>
</dbReference>
<dbReference type="InterPro" id="IPR028082">
    <property type="entry name" value="Peripla_BP_I"/>
</dbReference>
<evidence type="ECO:0000256" key="2">
    <source>
        <dbReference type="ARBA" id="ARBA00022729"/>
    </source>
</evidence>
<dbReference type="KEGG" id="pstg:E8M01_19925"/>
<evidence type="ECO:0000313" key="7">
    <source>
        <dbReference type="Proteomes" id="UP000298781"/>
    </source>
</evidence>
<evidence type="ECO:0000259" key="5">
    <source>
        <dbReference type="Pfam" id="PF13458"/>
    </source>
</evidence>
<dbReference type="PANTHER" id="PTHR30483">
    <property type="entry name" value="LEUCINE-SPECIFIC-BINDING PROTEIN"/>
    <property type="match status" value="1"/>
</dbReference>
<dbReference type="EMBL" id="CP039690">
    <property type="protein sequence ID" value="QCI66283.1"/>
    <property type="molecule type" value="Genomic_DNA"/>
</dbReference>
<proteinExistence type="inferred from homology"/>
<dbReference type="RefSeq" id="WP_136961727.1">
    <property type="nucleotide sequence ID" value="NZ_CP039690.1"/>
</dbReference>
<organism evidence="6 7">
    <name type="scientific">Phreatobacter stygius</name>
    <dbReference type="NCBI Taxonomy" id="1940610"/>
    <lineage>
        <taxon>Bacteria</taxon>
        <taxon>Pseudomonadati</taxon>
        <taxon>Pseudomonadota</taxon>
        <taxon>Alphaproteobacteria</taxon>
        <taxon>Hyphomicrobiales</taxon>
        <taxon>Phreatobacteraceae</taxon>
        <taxon>Phreatobacter</taxon>
    </lineage>
</organism>
<dbReference type="Gene3D" id="3.40.50.2300">
    <property type="match status" value="2"/>
</dbReference>
<name>A0A4D7B5M3_9HYPH</name>
<dbReference type="AlphaFoldDB" id="A0A4D7B5M3"/>
<feature type="signal peptide" evidence="4">
    <location>
        <begin position="1"/>
        <end position="32"/>
    </location>
</feature>
<evidence type="ECO:0000256" key="4">
    <source>
        <dbReference type="SAM" id="SignalP"/>
    </source>
</evidence>
<protein>
    <submittedName>
        <fullName evidence="6">ABC transporter substrate-binding protein</fullName>
    </submittedName>
</protein>
<accession>A0A4D7B5M3</accession>
<dbReference type="SUPFAM" id="SSF53822">
    <property type="entry name" value="Periplasmic binding protein-like I"/>
    <property type="match status" value="1"/>
</dbReference>
<feature type="chain" id="PRO_5020704281" evidence="4">
    <location>
        <begin position="33"/>
        <end position="414"/>
    </location>
</feature>